<evidence type="ECO:0000313" key="3">
    <source>
        <dbReference type="Proteomes" id="UP000186955"/>
    </source>
</evidence>
<keyword evidence="3" id="KW-1185">Reference proteome</keyword>
<dbReference type="PANTHER" id="PTHR11113">
    <property type="entry name" value="N-ACETYLGLUCOSAMINE-6-PHOSPHATE DEACETYLASE"/>
    <property type="match status" value="1"/>
</dbReference>
<dbReference type="Proteomes" id="UP000186955">
    <property type="component" value="Unassembled WGS sequence"/>
</dbReference>
<evidence type="ECO:0000313" key="2">
    <source>
        <dbReference type="EMBL" id="OKO99640.1"/>
    </source>
</evidence>
<dbReference type="EMBL" id="MNBE01000655">
    <property type="protein sequence ID" value="OKO99640.1"/>
    <property type="molecule type" value="Genomic_DNA"/>
</dbReference>
<evidence type="ECO:0000256" key="1">
    <source>
        <dbReference type="ARBA" id="ARBA00022801"/>
    </source>
</evidence>
<dbReference type="GO" id="GO:0006046">
    <property type="term" value="P:N-acetylglucosamine catabolic process"/>
    <property type="evidence" value="ECO:0007669"/>
    <property type="project" value="TreeGrafter"/>
</dbReference>
<accession>A0A1Q5THC6</accession>
<reference evidence="2 3" key="1">
    <citation type="submission" date="2016-10" db="EMBL/GenBank/DDBJ databases">
        <title>Genome sequence of the ascomycete fungus Penicillium subrubescens.</title>
        <authorList>
            <person name="De Vries R.P."/>
            <person name="Peng M."/>
            <person name="Dilokpimol A."/>
            <person name="Hilden K."/>
            <person name="Makela M.R."/>
            <person name="Grigoriev I."/>
            <person name="Riley R."/>
            <person name="Granchi Z."/>
        </authorList>
    </citation>
    <scope>NUCLEOTIDE SEQUENCE [LARGE SCALE GENOMIC DNA]</scope>
    <source>
        <strain evidence="2 3">CBS 132785</strain>
    </source>
</reference>
<sequence length="145" mass="15690">MITIATERPGALETIKQLSQAGIIMSIGRTVANYQQSRAGIDAGARMITHLYNQMNGHHHRQPGPLGMLGGATDVNPQNENKILEQDRDGEDANLSHPCLNNFRRWTGASIPVALQAVTSRPAAVLGLSDRKGTLRAVPMPTLLF</sequence>
<protein>
    <submittedName>
        <fullName evidence="2">Uncharacterized protein</fullName>
    </submittedName>
</protein>
<dbReference type="Gene3D" id="3.20.20.140">
    <property type="entry name" value="Metal-dependent hydrolases"/>
    <property type="match status" value="1"/>
</dbReference>
<dbReference type="SUPFAM" id="SSF51556">
    <property type="entry name" value="Metallo-dependent hydrolases"/>
    <property type="match status" value="1"/>
</dbReference>
<name>A0A1Q5THC6_9EURO</name>
<keyword evidence="1" id="KW-0378">Hydrolase</keyword>
<dbReference type="STRING" id="1316194.A0A1Q5THC6"/>
<dbReference type="AlphaFoldDB" id="A0A1Q5THC6"/>
<comment type="caution">
    <text evidence="2">The sequence shown here is derived from an EMBL/GenBank/DDBJ whole genome shotgun (WGS) entry which is preliminary data.</text>
</comment>
<organism evidence="2 3">
    <name type="scientific">Penicillium subrubescens</name>
    <dbReference type="NCBI Taxonomy" id="1316194"/>
    <lineage>
        <taxon>Eukaryota</taxon>
        <taxon>Fungi</taxon>
        <taxon>Dikarya</taxon>
        <taxon>Ascomycota</taxon>
        <taxon>Pezizomycotina</taxon>
        <taxon>Eurotiomycetes</taxon>
        <taxon>Eurotiomycetidae</taxon>
        <taxon>Eurotiales</taxon>
        <taxon>Aspergillaceae</taxon>
        <taxon>Penicillium</taxon>
    </lineage>
</organism>
<dbReference type="PANTHER" id="PTHR11113:SF14">
    <property type="entry name" value="N-ACETYLGLUCOSAMINE-6-PHOSPHATE DEACETYLASE"/>
    <property type="match status" value="1"/>
</dbReference>
<proteinExistence type="predicted"/>
<gene>
    <name evidence="2" type="ORF">PENSUB_8293</name>
</gene>
<dbReference type="InterPro" id="IPR032466">
    <property type="entry name" value="Metal_Hydrolase"/>
</dbReference>
<dbReference type="GO" id="GO:0008448">
    <property type="term" value="F:N-acetylglucosamine-6-phosphate deacetylase activity"/>
    <property type="evidence" value="ECO:0007669"/>
    <property type="project" value="TreeGrafter"/>
</dbReference>